<evidence type="ECO:0000256" key="3">
    <source>
        <dbReference type="ARBA" id="ARBA00022801"/>
    </source>
</evidence>
<dbReference type="Gene3D" id="3.30.1050.10">
    <property type="entry name" value="SCP2 sterol-binding domain"/>
    <property type="match status" value="1"/>
</dbReference>
<feature type="domain" description="Metallo-beta-lactamase" evidence="10">
    <location>
        <begin position="127"/>
        <end position="349"/>
    </location>
</feature>
<dbReference type="SUPFAM" id="SSF55718">
    <property type="entry name" value="SCP-like"/>
    <property type="match status" value="1"/>
</dbReference>
<evidence type="ECO:0000313" key="12">
    <source>
        <dbReference type="Proteomes" id="UP000319722"/>
    </source>
</evidence>
<dbReference type="AlphaFoldDB" id="A0A561CGT7"/>
<feature type="signal peptide" evidence="9">
    <location>
        <begin position="1"/>
        <end position="24"/>
    </location>
</feature>
<keyword evidence="2" id="KW-0479">Metal-binding</keyword>
<dbReference type="OrthoDB" id="9815874at2"/>
<dbReference type="InterPro" id="IPR044097">
    <property type="entry name" value="Bds1/SdsA1_MBL-fold"/>
</dbReference>
<dbReference type="Proteomes" id="UP000319722">
    <property type="component" value="Unassembled WGS sequence"/>
</dbReference>
<name>A0A561CGT7_9BURK</name>
<dbReference type="SUPFAM" id="SSF56281">
    <property type="entry name" value="Metallo-hydrolase/oxidoreductase"/>
    <property type="match status" value="1"/>
</dbReference>
<dbReference type="GO" id="GO:0046872">
    <property type="term" value="F:metal ion binding"/>
    <property type="evidence" value="ECO:0007669"/>
    <property type="project" value="UniProtKB-KW"/>
</dbReference>
<comment type="caution">
    <text evidence="11">The sequence shown here is derived from an EMBL/GenBank/DDBJ whole genome shotgun (WGS) entry which is preliminary data.</text>
</comment>
<proteinExistence type="inferred from homology"/>
<comment type="similarity">
    <text evidence="5">Belongs to the metallo-beta-lactamase superfamily. Type III sulfatase family.</text>
</comment>
<evidence type="ECO:0000256" key="2">
    <source>
        <dbReference type="ARBA" id="ARBA00022723"/>
    </source>
</evidence>
<evidence type="ECO:0000256" key="8">
    <source>
        <dbReference type="ARBA" id="ARBA00075789"/>
    </source>
</evidence>
<dbReference type="InterPro" id="IPR036527">
    <property type="entry name" value="SCP2_sterol-bd_dom_sf"/>
</dbReference>
<dbReference type="FunFam" id="3.60.15.30:FF:000001">
    <property type="entry name" value="Alkyl/aryl-sulfatase BDS1"/>
    <property type="match status" value="1"/>
</dbReference>
<keyword evidence="4" id="KW-0862">Zinc</keyword>
<dbReference type="RefSeq" id="WP_145738683.1">
    <property type="nucleotide sequence ID" value="NZ_VIVL01000001.1"/>
</dbReference>
<dbReference type="Gene3D" id="3.60.15.30">
    <property type="entry name" value="Metallo-beta-lactamase domain"/>
    <property type="match status" value="1"/>
</dbReference>
<protein>
    <recommendedName>
        <fullName evidence="7">Linear primary-alkylsulfatase</fullName>
        <ecNumber evidence="6">3.1.6.21</ecNumber>
    </recommendedName>
    <alternativeName>
        <fullName evidence="8">Type III linear primary-alkylsulfatase</fullName>
    </alternativeName>
</protein>
<dbReference type="InterPro" id="IPR029228">
    <property type="entry name" value="Alkyl_sulf_dimr"/>
</dbReference>
<dbReference type="PANTHER" id="PTHR43223:SF1">
    <property type="entry name" value="ALKYL_ARYL-SULFATASE BDS1"/>
    <property type="match status" value="1"/>
</dbReference>
<comment type="cofactor">
    <cofactor evidence="1">
        <name>Zn(2+)</name>
        <dbReference type="ChEBI" id="CHEBI:29105"/>
    </cofactor>
</comment>
<dbReference type="Gene3D" id="1.25.40.880">
    <property type="entry name" value="Alkyl sulfatase, dimerisation domain"/>
    <property type="match status" value="1"/>
</dbReference>
<evidence type="ECO:0000256" key="9">
    <source>
        <dbReference type="SAM" id="SignalP"/>
    </source>
</evidence>
<evidence type="ECO:0000313" key="11">
    <source>
        <dbReference type="EMBL" id="TWD90416.1"/>
    </source>
</evidence>
<accession>A0A561CGT7</accession>
<dbReference type="InterPro" id="IPR052195">
    <property type="entry name" value="Bact_Alkyl/Aryl-Sulfatase"/>
</dbReference>
<sequence>MHAFSFSAVLAALACALGGAPSFAQIAPKAPESATLKANAAMARALPFANRQDFEDAMRGFIGTVPDAVVPGAGPRPAWSMTPYDFLKTNEAADTVNPSLWRQAQLNAIHGLFKVTDRVYQVRGFDIANMTIVEGDNSLIVIDPLLTAETARAALALYHQHRPKKPVGTVIYTHGHADHFGGVKGVVSEDDVAAGKVQVIAPSGFMETAVAENILAGNAMSRRSQYQFGTLLPPGVRGQVDTGLGKALARGTITLIAPTSTIEKATERRTIDGVEIVFQLVPGSEAPSEMLMYLPQFRVLNMAEDVTHNMHNLYTIRGAEVRDGNLWARYIDQARVAFGEKTDVLIAQHHWPTTGRDRIVDLLKKQRDMYKFINDQSLRLLNHGYTAADIAETLRMPASLEQEWSARGYYGTLRHNAKAVYQKYLGWYDANPANLNPLPPVDHAKKTVEYMGGADAVIARAREDFRQGEFRWVASAMSQVVYADPANRAARELGADALEQLGYQSEAGTWRSAYLVGAMELRNGVPKIPGASSSNADTLKAVSNDLFFDFLGVRLDAAKAEGKAMVINWHFTDSNQKFVLTLENSALTHVAGLQASGADATVTLGRATLDAITLKQTTFPEAVQSGLVKIEGNRAKLGELLSMLDTFEPMFPVVEPRKQAARSQDQPKNQ</sequence>
<dbReference type="InterPro" id="IPR038536">
    <property type="entry name" value="Alkyl/aryl-sulf_dimr_sf"/>
</dbReference>
<dbReference type="GO" id="GO:0018909">
    <property type="term" value="P:dodecyl sulfate metabolic process"/>
    <property type="evidence" value="ECO:0007669"/>
    <property type="project" value="InterPro"/>
</dbReference>
<evidence type="ECO:0000256" key="7">
    <source>
        <dbReference type="ARBA" id="ARBA00068034"/>
    </source>
</evidence>
<dbReference type="PANTHER" id="PTHR43223">
    <property type="entry name" value="ALKYL/ARYL-SULFATASE"/>
    <property type="match status" value="1"/>
</dbReference>
<evidence type="ECO:0000256" key="5">
    <source>
        <dbReference type="ARBA" id="ARBA00033751"/>
    </source>
</evidence>
<evidence type="ECO:0000256" key="6">
    <source>
        <dbReference type="ARBA" id="ARBA00066568"/>
    </source>
</evidence>
<dbReference type="EC" id="3.1.6.21" evidence="6"/>
<dbReference type="CDD" id="cd07710">
    <property type="entry name" value="arylsulfatase_Sdsa1-like_MBL-fold"/>
    <property type="match status" value="1"/>
</dbReference>
<dbReference type="GO" id="GO:0046983">
    <property type="term" value="F:protein dimerization activity"/>
    <property type="evidence" value="ECO:0007669"/>
    <property type="project" value="InterPro"/>
</dbReference>
<dbReference type="Pfam" id="PF14863">
    <property type="entry name" value="Alkyl_sulf_dimr"/>
    <property type="match status" value="1"/>
</dbReference>
<evidence type="ECO:0000256" key="1">
    <source>
        <dbReference type="ARBA" id="ARBA00001947"/>
    </source>
</evidence>
<gene>
    <name evidence="11" type="ORF">FB547_10181</name>
</gene>
<organism evidence="11 12">
    <name type="scientific">Variovorax beijingensis</name>
    <dbReference type="NCBI Taxonomy" id="2496117"/>
    <lineage>
        <taxon>Bacteria</taxon>
        <taxon>Pseudomonadati</taxon>
        <taxon>Pseudomonadota</taxon>
        <taxon>Betaproteobacteria</taxon>
        <taxon>Burkholderiales</taxon>
        <taxon>Comamonadaceae</taxon>
        <taxon>Variovorax</taxon>
    </lineage>
</organism>
<feature type="chain" id="PRO_5021784788" description="Linear primary-alkylsulfatase" evidence="9">
    <location>
        <begin position="25"/>
        <end position="670"/>
    </location>
</feature>
<evidence type="ECO:0000256" key="4">
    <source>
        <dbReference type="ARBA" id="ARBA00022833"/>
    </source>
</evidence>
<dbReference type="InterPro" id="IPR029229">
    <property type="entry name" value="Alkyl_sulf_C"/>
</dbReference>
<keyword evidence="9" id="KW-0732">Signal</keyword>
<dbReference type="SMART" id="SM00849">
    <property type="entry name" value="Lactamase_B"/>
    <property type="match status" value="1"/>
</dbReference>
<dbReference type="EMBL" id="VIVL01000001">
    <property type="protein sequence ID" value="TWD90416.1"/>
    <property type="molecule type" value="Genomic_DNA"/>
</dbReference>
<reference evidence="11 12" key="1">
    <citation type="submission" date="2019-06" db="EMBL/GenBank/DDBJ databases">
        <title>Sorghum-associated microbial communities from plants grown in Nebraska, USA.</title>
        <authorList>
            <person name="Schachtman D."/>
        </authorList>
    </citation>
    <scope>NUCLEOTIDE SEQUENCE [LARGE SCALE GENOMIC DNA]</scope>
    <source>
        <strain evidence="11 12">T529</strain>
    </source>
</reference>
<dbReference type="GO" id="GO:0018741">
    <property type="term" value="F:linear primary-alkylsulfatase activity"/>
    <property type="evidence" value="ECO:0007669"/>
    <property type="project" value="UniProtKB-EC"/>
</dbReference>
<dbReference type="Pfam" id="PF00753">
    <property type="entry name" value="Lactamase_B"/>
    <property type="match status" value="1"/>
</dbReference>
<dbReference type="InterPro" id="IPR036866">
    <property type="entry name" value="RibonucZ/Hydroxyglut_hydro"/>
</dbReference>
<dbReference type="InterPro" id="IPR001279">
    <property type="entry name" value="Metallo-B-lactamas"/>
</dbReference>
<dbReference type="FunFam" id="1.25.40.880:FF:000001">
    <property type="entry name" value="SDS hydrolase SdsA1"/>
    <property type="match status" value="1"/>
</dbReference>
<evidence type="ECO:0000259" key="10">
    <source>
        <dbReference type="SMART" id="SM00849"/>
    </source>
</evidence>
<keyword evidence="3 11" id="KW-0378">Hydrolase</keyword>
<dbReference type="Pfam" id="PF14864">
    <property type="entry name" value="Alkyl_sulf_C"/>
    <property type="match status" value="1"/>
</dbReference>